<reference evidence="1" key="1">
    <citation type="submission" date="2022-07" db="EMBL/GenBank/DDBJ databases">
        <title>Genome Sequence of Leucocoprinus birnbaumii.</title>
        <authorList>
            <person name="Buettner E."/>
        </authorList>
    </citation>
    <scope>NUCLEOTIDE SEQUENCE</scope>
    <source>
        <strain evidence="1">VT141</strain>
    </source>
</reference>
<dbReference type="AlphaFoldDB" id="A0AAD5YRZ8"/>
<organism evidence="1 2">
    <name type="scientific">Leucocoprinus birnbaumii</name>
    <dbReference type="NCBI Taxonomy" id="56174"/>
    <lineage>
        <taxon>Eukaryota</taxon>
        <taxon>Fungi</taxon>
        <taxon>Dikarya</taxon>
        <taxon>Basidiomycota</taxon>
        <taxon>Agaricomycotina</taxon>
        <taxon>Agaricomycetes</taxon>
        <taxon>Agaricomycetidae</taxon>
        <taxon>Agaricales</taxon>
        <taxon>Agaricineae</taxon>
        <taxon>Agaricaceae</taxon>
        <taxon>Leucocoprinus</taxon>
    </lineage>
</organism>
<gene>
    <name evidence="1" type="ORF">NP233_g10327</name>
</gene>
<name>A0AAD5YRZ8_9AGAR</name>
<dbReference type="Proteomes" id="UP001213000">
    <property type="component" value="Unassembled WGS sequence"/>
</dbReference>
<keyword evidence="2" id="KW-1185">Reference proteome</keyword>
<sequence>MAELARLYHNETQGVGIQPSTLDTRTHKIDLALRDSRARITPEMVDKLDTSLSSDEILDSIESLPNGKAPGPDGLPIEL</sequence>
<protein>
    <submittedName>
        <fullName evidence="1">Uncharacterized protein</fullName>
    </submittedName>
</protein>
<evidence type="ECO:0000313" key="2">
    <source>
        <dbReference type="Proteomes" id="UP001213000"/>
    </source>
</evidence>
<dbReference type="EMBL" id="JANIEX010001038">
    <property type="protein sequence ID" value="KAJ3561213.1"/>
    <property type="molecule type" value="Genomic_DNA"/>
</dbReference>
<proteinExistence type="predicted"/>
<evidence type="ECO:0000313" key="1">
    <source>
        <dbReference type="EMBL" id="KAJ3561213.1"/>
    </source>
</evidence>
<accession>A0AAD5YRZ8</accession>
<comment type="caution">
    <text evidence="1">The sequence shown here is derived from an EMBL/GenBank/DDBJ whole genome shotgun (WGS) entry which is preliminary data.</text>
</comment>